<dbReference type="NCBIfam" id="TIGR01704">
    <property type="entry name" value="MTA_SAH-Nsdase"/>
    <property type="match status" value="1"/>
</dbReference>
<keyword evidence="3" id="KW-0028">Amino-acid biosynthesis</keyword>
<dbReference type="EMBL" id="CP014227">
    <property type="protein sequence ID" value="AMD85700.1"/>
    <property type="molecule type" value="Genomic_DNA"/>
</dbReference>
<dbReference type="GO" id="GO:0005829">
    <property type="term" value="C:cytosol"/>
    <property type="evidence" value="ECO:0007669"/>
    <property type="project" value="TreeGrafter"/>
</dbReference>
<evidence type="ECO:0000313" key="7">
    <source>
        <dbReference type="EMBL" id="AMD85700.1"/>
    </source>
</evidence>
<dbReference type="GO" id="GO:0008930">
    <property type="term" value="F:methylthioadenosine nucleosidase activity"/>
    <property type="evidence" value="ECO:0007669"/>
    <property type="project" value="InterPro"/>
</dbReference>
<dbReference type="InterPro" id="IPR035994">
    <property type="entry name" value="Nucleoside_phosphorylase_sf"/>
</dbReference>
<evidence type="ECO:0000256" key="4">
    <source>
        <dbReference type="ARBA" id="ARBA00022801"/>
    </source>
</evidence>
<proteinExistence type="predicted"/>
<evidence type="ECO:0000256" key="1">
    <source>
        <dbReference type="ARBA" id="ARBA00004945"/>
    </source>
</evidence>
<dbReference type="GO" id="GO:0009164">
    <property type="term" value="P:nucleoside catabolic process"/>
    <property type="evidence" value="ECO:0007669"/>
    <property type="project" value="InterPro"/>
</dbReference>
<keyword evidence="9" id="KW-1185">Reference proteome</keyword>
<organism evidence="8 10">
    <name type="scientific">Capnocytophaga haemolytica</name>
    <dbReference type="NCBI Taxonomy" id="45243"/>
    <lineage>
        <taxon>Bacteria</taxon>
        <taxon>Pseudomonadati</taxon>
        <taxon>Bacteroidota</taxon>
        <taxon>Flavobacteriia</taxon>
        <taxon>Flavobacteriales</taxon>
        <taxon>Flavobacteriaceae</taxon>
        <taxon>Capnocytophaga</taxon>
    </lineage>
</organism>
<sequence length="229" mass="24436">MKIGVIGAMELEIESLHAAIEGCKETKVGRFVFYEGTMAGTEVVLLLSGIGKVSAAVGTALLIERFAPDLVVNTGTAGGLGDSSVYDLILASEVAYHDVDVTAFGYAYGQQAQMPPTYHSDETYTERLREVASKHSGRLHFGEVVSGDSFISDPERLRGIEALFPKAKAVEMEAAAIAQTCYLFAVPFVMLRAVSDKAGEGNTVSYDTFVNEAGRLSAAIVKDFIVHSA</sequence>
<dbReference type="CDD" id="cd09008">
    <property type="entry name" value="MTAN"/>
    <property type="match status" value="1"/>
</dbReference>
<gene>
    <name evidence="8" type="primary">mtnN</name>
    <name evidence="7" type="ORF">AXF12_09355</name>
    <name evidence="8" type="ORF">SAMEA44541418_02289</name>
</gene>
<name>A0AAX2H0Y4_9FLAO</name>
<dbReference type="PANTHER" id="PTHR46832:SF1">
    <property type="entry name" value="5'-METHYLTHIOADENOSINE_S-ADENOSYLHOMOCYSTEINE NUCLEOSIDASE"/>
    <property type="match status" value="1"/>
</dbReference>
<evidence type="ECO:0000256" key="5">
    <source>
        <dbReference type="ARBA" id="ARBA00023167"/>
    </source>
</evidence>
<dbReference type="EC" id="3.2.2.9" evidence="2"/>
<evidence type="ECO:0000259" key="6">
    <source>
        <dbReference type="Pfam" id="PF01048"/>
    </source>
</evidence>
<feature type="domain" description="Nucleoside phosphorylase" evidence="6">
    <location>
        <begin position="2"/>
        <end position="225"/>
    </location>
</feature>
<dbReference type="RefSeq" id="WP_066430553.1">
    <property type="nucleotide sequence ID" value="NZ_CP014227.1"/>
</dbReference>
<dbReference type="Proteomes" id="UP000215539">
    <property type="component" value="Chromosome 1"/>
</dbReference>
<dbReference type="Proteomes" id="UP000065822">
    <property type="component" value="Chromosome"/>
</dbReference>
<evidence type="ECO:0000256" key="3">
    <source>
        <dbReference type="ARBA" id="ARBA00022605"/>
    </source>
</evidence>
<dbReference type="SUPFAM" id="SSF53167">
    <property type="entry name" value="Purine and uridine phosphorylases"/>
    <property type="match status" value="1"/>
</dbReference>
<dbReference type="InterPro" id="IPR010049">
    <property type="entry name" value="MTA_SAH_Nsdase"/>
</dbReference>
<dbReference type="EMBL" id="LT906449">
    <property type="protein sequence ID" value="SNV16340.1"/>
    <property type="molecule type" value="Genomic_DNA"/>
</dbReference>
<dbReference type="Gene3D" id="3.40.50.1580">
    <property type="entry name" value="Nucleoside phosphorylase domain"/>
    <property type="match status" value="1"/>
</dbReference>
<dbReference type="KEGG" id="chg:AXF12_09355"/>
<dbReference type="GO" id="GO:0019284">
    <property type="term" value="P:L-methionine salvage from S-adenosylmethionine"/>
    <property type="evidence" value="ECO:0007669"/>
    <property type="project" value="TreeGrafter"/>
</dbReference>
<keyword evidence="8" id="KW-0326">Glycosidase</keyword>
<evidence type="ECO:0000256" key="2">
    <source>
        <dbReference type="ARBA" id="ARBA00011974"/>
    </source>
</evidence>
<keyword evidence="5" id="KW-0486">Methionine biosynthesis</keyword>
<evidence type="ECO:0000313" key="8">
    <source>
        <dbReference type="EMBL" id="SNV16340.1"/>
    </source>
</evidence>
<reference evidence="8 10" key="2">
    <citation type="submission" date="2017-06" db="EMBL/GenBank/DDBJ databases">
        <authorList>
            <consortium name="Pathogen Informatics"/>
        </authorList>
    </citation>
    <scope>NUCLEOTIDE SEQUENCE [LARGE SCALE GENOMIC DNA]</scope>
    <source>
        <strain evidence="8 10">NCTC12947</strain>
    </source>
</reference>
<reference evidence="7 9" key="1">
    <citation type="submission" date="2016-02" db="EMBL/GenBank/DDBJ databases">
        <authorList>
            <person name="Holder M.E."/>
            <person name="Ajami N.J."/>
            <person name="Petrosino J.F."/>
        </authorList>
    </citation>
    <scope>NUCLEOTIDE SEQUENCE [LARGE SCALE GENOMIC DNA]</scope>
    <source>
        <strain evidence="7 9">CCUG 32990</strain>
    </source>
</reference>
<dbReference type="GO" id="GO:0008782">
    <property type="term" value="F:adenosylhomocysteine nucleosidase activity"/>
    <property type="evidence" value="ECO:0007669"/>
    <property type="project" value="UniProtKB-EC"/>
</dbReference>
<evidence type="ECO:0000313" key="10">
    <source>
        <dbReference type="Proteomes" id="UP000215539"/>
    </source>
</evidence>
<protein>
    <recommendedName>
        <fullName evidence="2">adenosylhomocysteine nucleosidase</fullName>
        <ecNumber evidence="2">3.2.2.9</ecNumber>
    </recommendedName>
</protein>
<dbReference type="InterPro" id="IPR000845">
    <property type="entry name" value="Nucleoside_phosphorylase_d"/>
</dbReference>
<accession>A0AAX2H0Y4</accession>
<dbReference type="Pfam" id="PF01048">
    <property type="entry name" value="PNP_UDP_1"/>
    <property type="match status" value="1"/>
</dbReference>
<dbReference type="NCBIfam" id="NF004079">
    <property type="entry name" value="PRK05584.1"/>
    <property type="match status" value="1"/>
</dbReference>
<evidence type="ECO:0000313" key="9">
    <source>
        <dbReference type="Proteomes" id="UP000065822"/>
    </source>
</evidence>
<dbReference type="GO" id="GO:0019509">
    <property type="term" value="P:L-methionine salvage from methylthioadenosine"/>
    <property type="evidence" value="ECO:0007669"/>
    <property type="project" value="InterPro"/>
</dbReference>
<dbReference type="AlphaFoldDB" id="A0AAX2H0Y4"/>
<comment type="pathway">
    <text evidence="1">Amino-acid biosynthesis; L-methionine biosynthesis via salvage pathway; S-methyl-5-thio-alpha-D-ribose 1-phosphate from S-methyl-5'-thioadenosine (hydrolase route): step 1/2.</text>
</comment>
<keyword evidence="4 8" id="KW-0378">Hydrolase</keyword>
<dbReference type="PANTHER" id="PTHR46832">
    <property type="entry name" value="5'-METHYLTHIOADENOSINE/S-ADENOSYLHOMOCYSTEINE NUCLEOSIDASE"/>
    <property type="match status" value="1"/>
</dbReference>